<dbReference type="SUPFAM" id="SSF51569">
    <property type="entry name" value="Aldolase"/>
    <property type="match status" value="1"/>
</dbReference>
<proteinExistence type="predicted"/>
<dbReference type="AlphaFoldDB" id="A0A931ARP9"/>
<name>A0A931ARP9_9FIRM</name>
<accession>A0A931ARP9</accession>
<evidence type="ECO:0000313" key="1">
    <source>
        <dbReference type="EMBL" id="MBF8436894.1"/>
    </source>
</evidence>
<sequence>MKVDQDKEEKENDVQLMKPLTNLDYILSEAKRQNVFGVKIHSVIYGANKDGIKDIVSQQFKYGKKIYDAGFIPLLEIEIDNYSENKAESEKILKTEIMKHLKFLDEEVFMFRVSIPAKPNFYKAVTENPNVLGVVALLEGYTQEDAVNKLANNDNMIAGFSKALLKNLHVDQDDEKFHSVLKAAAEKIYQISLSYVLYLHPIATTQLIPITNKL</sequence>
<dbReference type="RefSeq" id="WP_270453816.1">
    <property type="nucleotide sequence ID" value="NZ_JADPIE010000003.1"/>
</dbReference>
<dbReference type="Proteomes" id="UP000621436">
    <property type="component" value="Unassembled WGS sequence"/>
</dbReference>
<dbReference type="Gene3D" id="3.20.20.70">
    <property type="entry name" value="Aldolase class I"/>
    <property type="match status" value="1"/>
</dbReference>
<keyword evidence="2" id="KW-1185">Reference proteome</keyword>
<dbReference type="InterPro" id="IPR013785">
    <property type="entry name" value="Aldolase_TIM"/>
</dbReference>
<dbReference type="EMBL" id="JADPIE010000003">
    <property type="protein sequence ID" value="MBF8436894.1"/>
    <property type="molecule type" value="Genomic_DNA"/>
</dbReference>
<reference evidence="1" key="1">
    <citation type="submission" date="2020-11" db="EMBL/GenBank/DDBJ databases">
        <title>Halonatronomonas betainensis gen. nov., sp. nov. a novel haloalkaliphilic representative of the family Halanaerobiacae capable of betaine degradation.</title>
        <authorList>
            <person name="Boltyanskaya Y."/>
            <person name="Kevbrin V."/>
            <person name="Detkova E."/>
            <person name="Grouzdev D.S."/>
            <person name="Koziaeva V."/>
            <person name="Zhilina T."/>
        </authorList>
    </citation>
    <scope>NUCLEOTIDE SEQUENCE</scope>
    <source>
        <strain evidence="1">Z-7014</strain>
    </source>
</reference>
<comment type="caution">
    <text evidence="1">The sequence shown here is derived from an EMBL/GenBank/DDBJ whole genome shotgun (WGS) entry which is preliminary data.</text>
</comment>
<evidence type="ECO:0000313" key="2">
    <source>
        <dbReference type="Proteomes" id="UP000621436"/>
    </source>
</evidence>
<gene>
    <name evidence="1" type="ORF">I0Q91_07390</name>
</gene>
<organism evidence="1 2">
    <name type="scientific">Halonatronomonas betaini</name>
    <dbReference type="NCBI Taxonomy" id="2778430"/>
    <lineage>
        <taxon>Bacteria</taxon>
        <taxon>Bacillati</taxon>
        <taxon>Bacillota</taxon>
        <taxon>Clostridia</taxon>
        <taxon>Halanaerobiales</taxon>
        <taxon>Halarsenatibacteraceae</taxon>
        <taxon>Halonatronomonas</taxon>
    </lineage>
</organism>
<protein>
    <submittedName>
        <fullName evidence="1">Uncharacterized protein</fullName>
    </submittedName>
</protein>